<dbReference type="InterPro" id="IPR050536">
    <property type="entry name" value="DtxR_MntR_Metal-Reg"/>
</dbReference>
<sequence>MRDVTPAEQEYLETLLHLLEAGRPLTAANVSRELALSAPTVHEMVKRLEADDLIVRDERKRISFTDEGLEVARHAASRHRLVERFLTDVLGIPWYEVHGEAEKIDQAMSPAVAERMRAAIGTATTCPHGHPIAAGNRVMCGTRLAEVPVGSRITVLRFENEHDDMLRDLHDAGLRLGFAATVDRHDDGAVVLRTEEGEARVAADVASTVAVWSSAGVPEGAPA</sequence>
<keyword evidence="9" id="KW-0804">Transcription</keyword>
<dbReference type="Pfam" id="PF01325">
    <property type="entry name" value="Fe_dep_repress"/>
    <property type="match status" value="1"/>
</dbReference>
<dbReference type="Pfam" id="PF04023">
    <property type="entry name" value="FeoA"/>
    <property type="match status" value="1"/>
</dbReference>
<dbReference type="SUPFAM" id="SSF50037">
    <property type="entry name" value="C-terminal domain of transcriptional repressors"/>
    <property type="match status" value="1"/>
</dbReference>
<evidence type="ECO:0000256" key="1">
    <source>
        <dbReference type="ARBA" id="ARBA00004496"/>
    </source>
</evidence>
<evidence type="ECO:0000256" key="4">
    <source>
        <dbReference type="ARBA" id="ARBA00022490"/>
    </source>
</evidence>
<evidence type="ECO:0000256" key="5">
    <source>
        <dbReference type="ARBA" id="ARBA00022491"/>
    </source>
</evidence>
<reference evidence="13" key="1">
    <citation type="submission" date="2020-05" db="EMBL/GenBank/DDBJ databases">
        <authorList>
            <person name="Chiriac C."/>
            <person name="Salcher M."/>
            <person name="Ghai R."/>
            <person name="Kavagutti S V."/>
        </authorList>
    </citation>
    <scope>NUCLEOTIDE SEQUENCE</scope>
</reference>
<comment type="similarity">
    <text evidence="2">Belongs to the DtxR/MntR family.</text>
</comment>
<evidence type="ECO:0000259" key="12">
    <source>
        <dbReference type="PROSITE" id="PS50944"/>
    </source>
</evidence>
<dbReference type="PANTHER" id="PTHR33238:SF11">
    <property type="entry name" value="TRANSCRIPTIONAL REGULATOR MNTR"/>
    <property type="match status" value="1"/>
</dbReference>
<dbReference type="PROSITE" id="PS50944">
    <property type="entry name" value="HTH_DTXR"/>
    <property type="match status" value="1"/>
</dbReference>
<evidence type="ECO:0000256" key="10">
    <source>
        <dbReference type="ARBA" id="ARBA00023211"/>
    </source>
</evidence>
<dbReference type="PANTHER" id="PTHR33238">
    <property type="entry name" value="IRON (METAL) DEPENDENT REPRESSOR, DTXR FAMILY"/>
    <property type="match status" value="1"/>
</dbReference>
<proteinExistence type="inferred from homology"/>
<dbReference type="InterPro" id="IPR008988">
    <property type="entry name" value="Transcriptional_repressor_C"/>
</dbReference>
<dbReference type="EMBL" id="CAFBMK010000188">
    <property type="protein sequence ID" value="CAB4934466.1"/>
    <property type="molecule type" value="Genomic_DNA"/>
</dbReference>
<dbReference type="SUPFAM" id="SSF47979">
    <property type="entry name" value="Iron-dependent repressor protein, dimerization domain"/>
    <property type="match status" value="1"/>
</dbReference>
<dbReference type="Gene3D" id="1.10.60.10">
    <property type="entry name" value="Iron dependent repressor, metal binding and dimerisation domain"/>
    <property type="match status" value="1"/>
</dbReference>
<dbReference type="Gene3D" id="1.10.10.10">
    <property type="entry name" value="Winged helix-like DNA-binding domain superfamily/Winged helix DNA-binding domain"/>
    <property type="match status" value="1"/>
</dbReference>
<comment type="subunit">
    <text evidence="3">Homodimer.</text>
</comment>
<keyword evidence="4" id="KW-0963">Cytoplasm</keyword>
<dbReference type="AlphaFoldDB" id="A0A6J7IUK4"/>
<dbReference type="InterPro" id="IPR036421">
    <property type="entry name" value="Fe_dep_repressor_sf"/>
</dbReference>
<evidence type="ECO:0000256" key="9">
    <source>
        <dbReference type="ARBA" id="ARBA00023163"/>
    </source>
</evidence>
<dbReference type="SMART" id="SM00529">
    <property type="entry name" value="HTH_DTXR"/>
    <property type="match status" value="1"/>
</dbReference>
<keyword evidence="10" id="KW-0464">Manganese</keyword>
<dbReference type="InterPro" id="IPR036388">
    <property type="entry name" value="WH-like_DNA-bd_sf"/>
</dbReference>
<evidence type="ECO:0000256" key="11">
    <source>
        <dbReference type="ARBA" id="ARBA00032593"/>
    </source>
</evidence>
<keyword evidence="5" id="KW-0678">Repressor</keyword>
<dbReference type="GO" id="GO:0003677">
    <property type="term" value="F:DNA binding"/>
    <property type="evidence" value="ECO:0007669"/>
    <property type="project" value="UniProtKB-KW"/>
</dbReference>
<dbReference type="InterPro" id="IPR001367">
    <property type="entry name" value="Fe_dep_repressor"/>
</dbReference>
<dbReference type="GO" id="GO:0003700">
    <property type="term" value="F:DNA-binding transcription factor activity"/>
    <property type="evidence" value="ECO:0007669"/>
    <property type="project" value="InterPro"/>
</dbReference>
<dbReference type="GO" id="GO:0046914">
    <property type="term" value="F:transition metal ion binding"/>
    <property type="evidence" value="ECO:0007669"/>
    <property type="project" value="InterPro"/>
</dbReference>
<accession>A0A6J7IUK4</accession>
<evidence type="ECO:0000256" key="2">
    <source>
        <dbReference type="ARBA" id="ARBA00007871"/>
    </source>
</evidence>
<evidence type="ECO:0000256" key="6">
    <source>
        <dbReference type="ARBA" id="ARBA00023015"/>
    </source>
</evidence>
<keyword evidence="8" id="KW-0010">Activator</keyword>
<gene>
    <name evidence="13" type="ORF">UFOPK3564_02566</name>
</gene>
<evidence type="ECO:0000256" key="7">
    <source>
        <dbReference type="ARBA" id="ARBA00023125"/>
    </source>
</evidence>
<dbReference type="InterPro" id="IPR022689">
    <property type="entry name" value="Iron_dep_repressor"/>
</dbReference>
<feature type="domain" description="HTH dtxR-type" evidence="12">
    <location>
        <begin position="1"/>
        <end position="65"/>
    </location>
</feature>
<comment type="subcellular location">
    <subcellularLocation>
        <location evidence="1">Cytoplasm</location>
    </subcellularLocation>
</comment>
<keyword evidence="6" id="KW-0805">Transcription regulation</keyword>
<evidence type="ECO:0000313" key="13">
    <source>
        <dbReference type="EMBL" id="CAB4934466.1"/>
    </source>
</evidence>
<dbReference type="InterPro" id="IPR007167">
    <property type="entry name" value="Fe-transptr_FeoA-like"/>
</dbReference>
<dbReference type="Pfam" id="PF02742">
    <property type="entry name" value="Fe_dep_repr_C"/>
    <property type="match status" value="1"/>
</dbReference>
<dbReference type="SUPFAM" id="SSF46785">
    <property type="entry name" value="Winged helix' DNA-binding domain"/>
    <property type="match status" value="1"/>
</dbReference>
<keyword evidence="7" id="KW-0238">DNA-binding</keyword>
<dbReference type="GO" id="GO:0005737">
    <property type="term" value="C:cytoplasm"/>
    <property type="evidence" value="ECO:0007669"/>
    <property type="project" value="UniProtKB-SubCell"/>
</dbReference>
<protein>
    <recommendedName>
        <fullName evidence="11">Manganese transport regulator</fullName>
    </recommendedName>
</protein>
<dbReference type="GO" id="GO:0046983">
    <property type="term" value="F:protein dimerization activity"/>
    <property type="evidence" value="ECO:0007669"/>
    <property type="project" value="InterPro"/>
</dbReference>
<organism evidence="13">
    <name type="scientific">freshwater metagenome</name>
    <dbReference type="NCBI Taxonomy" id="449393"/>
    <lineage>
        <taxon>unclassified sequences</taxon>
        <taxon>metagenomes</taxon>
        <taxon>ecological metagenomes</taxon>
    </lineage>
</organism>
<name>A0A6J7IUK4_9ZZZZ</name>
<dbReference type="InterPro" id="IPR036390">
    <property type="entry name" value="WH_DNA-bd_sf"/>
</dbReference>
<evidence type="ECO:0000256" key="8">
    <source>
        <dbReference type="ARBA" id="ARBA00023159"/>
    </source>
</evidence>
<evidence type="ECO:0000256" key="3">
    <source>
        <dbReference type="ARBA" id="ARBA00011738"/>
    </source>
</evidence>
<dbReference type="InterPro" id="IPR022687">
    <property type="entry name" value="HTH_DTXR"/>
</dbReference>